<keyword evidence="7" id="KW-0460">Magnesium</keyword>
<keyword evidence="5" id="KW-0786">Thiamine pyrophosphate</keyword>
<proteinExistence type="inferred from homology"/>
<dbReference type="InterPro" id="IPR005474">
    <property type="entry name" value="Transketolase_N"/>
</dbReference>
<dbReference type="SMART" id="SM00861">
    <property type="entry name" value="Transket_pyr"/>
    <property type="match status" value="1"/>
</dbReference>
<dbReference type="InterPro" id="IPR041621">
    <property type="entry name" value="PDH_E1_M"/>
</dbReference>
<accession>A0A1H5DHR7</accession>
<dbReference type="Gene3D" id="3.40.50.970">
    <property type="match status" value="2"/>
</dbReference>
<feature type="domain" description="Transketolase-like pyrimidine-binding" evidence="9">
    <location>
        <begin position="411"/>
        <end position="615"/>
    </location>
</feature>
<comment type="catalytic activity">
    <reaction evidence="6">
        <text>N(6)-[(R)-lipoyl]-L-lysyl-[protein] + pyruvate + H(+) = N(6)-[(R)-S(8)-acetyldihydrolipoyl]-L-lysyl-[protein] + CO2</text>
        <dbReference type="Rhea" id="RHEA:19189"/>
        <dbReference type="Rhea" id="RHEA-COMP:10474"/>
        <dbReference type="Rhea" id="RHEA-COMP:10478"/>
        <dbReference type="ChEBI" id="CHEBI:15361"/>
        <dbReference type="ChEBI" id="CHEBI:15378"/>
        <dbReference type="ChEBI" id="CHEBI:16526"/>
        <dbReference type="ChEBI" id="CHEBI:83099"/>
        <dbReference type="ChEBI" id="CHEBI:83111"/>
        <dbReference type="EC" id="1.2.4.1"/>
    </reaction>
</comment>
<dbReference type="InterPro" id="IPR029061">
    <property type="entry name" value="THDP-binding"/>
</dbReference>
<evidence type="ECO:0000313" key="10">
    <source>
        <dbReference type="EMBL" id="SED78318.1"/>
    </source>
</evidence>
<dbReference type="PANTHER" id="PTHR43825:SF4">
    <property type="entry name" value="PYRUVATE DEHYDROGENASE E1 COMPONENT"/>
    <property type="match status" value="1"/>
</dbReference>
<dbReference type="GO" id="GO:0000287">
    <property type="term" value="F:magnesium ion binding"/>
    <property type="evidence" value="ECO:0007669"/>
    <property type="project" value="UniProtKB-ARBA"/>
</dbReference>
<evidence type="ECO:0000313" key="11">
    <source>
        <dbReference type="Proteomes" id="UP000183407"/>
    </source>
</evidence>
<evidence type="ECO:0000256" key="6">
    <source>
        <dbReference type="ARBA" id="ARBA00051231"/>
    </source>
</evidence>
<evidence type="ECO:0000256" key="2">
    <source>
        <dbReference type="ARBA" id="ARBA00001964"/>
    </source>
</evidence>
<keyword evidence="10" id="KW-0670">Pyruvate</keyword>
<reference evidence="11" key="1">
    <citation type="submission" date="2016-10" db="EMBL/GenBank/DDBJ databases">
        <authorList>
            <person name="Varghese N."/>
        </authorList>
    </citation>
    <scope>NUCLEOTIDE SEQUENCE [LARGE SCALE GENOMIC DNA]</scope>
    <source>
        <strain evidence="11">DSM 44719</strain>
    </source>
</reference>
<dbReference type="PIRSF" id="PIRSF000156">
    <property type="entry name" value="Pyruvate_dh_E1"/>
    <property type="match status" value="1"/>
</dbReference>
<comment type="cofactor">
    <cofactor evidence="2">
        <name>thiamine diphosphate</name>
        <dbReference type="ChEBI" id="CHEBI:58937"/>
    </cofactor>
</comment>
<name>A0A1H5DHR7_RHOJO</name>
<dbReference type="Pfam" id="PF17831">
    <property type="entry name" value="PDH_E1_M"/>
    <property type="match status" value="1"/>
</dbReference>
<dbReference type="AlphaFoldDB" id="A0A1H5DHR7"/>
<dbReference type="InterPro" id="IPR051157">
    <property type="entry name" value="PDH/Transketolase"/>
</dbReference>
<dbReference type="InterPro" id="IPR009014">
    <property type="entry name" value="Transketo_C/PFOR_II"/>
</dbReference>
<comment type="similarity">
    <text evidence="3">Belongs to the transketolase family.</text>
</comment>
<evidence type="ECO:0000256" key="4">
    <source>
        <dbReference type="ARBA" id="ARBA00017172"/>
    </source>
</evidence>
<feature type="binding site" evidence="7">
    <location>
        <position position="166"/>
    </location>
    <ligand>
        <name>Mg(2+)</name>
        <dbReference type="ChEBI" id="CHEBI:18420"/>
    </ligand>
</feature>
<dbReference type="Proteomes" id="UP000183407">
    <property type="component" value="Unassembled WGS sequence"/>
</dbReference>
<protein>
    <recommendedName>
        <fullName evidence="4">Pyruvate dehydrogenase E1 component</fullName>
    </recommendedName>
</protein>
<dbReference type="InterPro" id="IPR004660">
    <property type="entry name" value="PDH_E1"/>
</dbReference>
<keyword evidence="7" id="KW-0479">Metal-binding</keyword>
<dbReference type="PANTHER" id="PTHR43825">
    <property type="entry name" value="PYRUVATE DEHYDROGENASE E1 COMPONENT"/>
    <property type="match status" value="1"/>
</dbReference>
<dbReference type="OrthoDB" id="9759664at2"/>
<dbReference type="Pfam" id="PF00456">
    <property type="entry name" value="Transketolase_N"/>
    <property type="match status" value="1"/>
</dbReference>
<organism evidence="10 11">
    <name type="scientific">Rhodococcus jostii</name>
    <dbReference type="NCBI Taxonomy" id="132919"/>
    <lineage>
        <taxon>Bacteria</taxon>
        <taxon>Bacillati</taxon>
        <taxon>Actinomycetota</taxon>
        <taxon>Actinomycetes</taxon>
        <taxon>Mycobacteriales</taxon>
        <taxon>Nocardiaceae</taxon>
        <taxon>Rhodococcus</taxon>
    </lineage>
</organism>
<evidence type="ECO:0000256" key="1">
    <source>
        <dbReference type="ARBA" id="ARBA00001946"/>
    </source>
</evidence>
<sequence length="775" mass="83261">MTDSRTTQLSARSTTPEALVEVEQRVLWLSTAMIHHANRVRPNPTGLKVGGHQASCASIATIMTSLWFEQLRPGDRVSVKPHASPVLHGINYLLGELDEKYLTTLREFGGLQSYPSRSKDPDPVDYSTGSVGIGATAPIWGAIARRYVNTQIGSAGTGRQYSLVGDAELDEGAVWEAILDTSVAELGEIVWIVDLNRQSLDRVVPNIAAGRLEAMFSAAGWQVLTVKFGTLLESLFTRPGGPALRTRILDMPNPEYQRLLRCDAAQVRDRLPGDGPDATAIASLIADLDDDTLLRAIRNLGGHDLDALRAAYAQIDDTRPTVIIAYTIKGRGLPTQGHPQNHSSLLTVEQYEQLAAELGMDPADPWARFGPDSIAGGVCAAVAQRLQRDPVDPATPPAVPADIGRTPSGTSTTQAALGRVLLDLSREAPEAAKRVVTVSPDVSSTTNLAGWLNKVGVWSPNERRNWFDDDAETIMHWREKPTGQHMELGIAETNLVGLMGELGATWSRWGQPLFPIGVMYDPFVERALEPWSYGIYAGGQSILVGTPSGVTLAAEGGAHQSIKTPSIGLEQPGCVSYEPAFAIDVEWTLLDSISRLGRPDGSSSYLRLSTRPVDQTLAAVPSDPAARERRRRQVVAGAYTLRHAEKAALTLVGMGAMITETLTAADRLAEQGIAADVVCVTSPGLLFEAVQARRGLADGPSWILDQVFPADRAAPMVTVLDGHPHTLAFLTGINHVPGAALGVSRFGQVGSLDDVYRYHGIDTDSIVRAALDLVD</sequence>
<feature type="binding site" evidence="7">
    <location>
        <position position="196"/>
    </location>
    <ligand>
        <name>Mg(2+)</name>
        <dbReference type="ChEBI" id="CHEBI:18420"/>
    </ligand>
</feature>
<dbReference type="InterPro" id="IPR005475">
    <property type="entry name" value="Transketolase-like_Pyr-bd"/>
</dbReference>
<dbReference type="SUPFAM" id="SSF52922">
    <property type="entry name" value="TK C-terminal domain-like"/>
    <property type="match status" value="1"/>
</dbReference>
<evidence type="ECO:0000256" key="7">
    <source>
        <dbReference type="PIRSR" id="PIRSR000156-1"/>
    </source>
</evidence>
<comment type="cofactor">
    <cofactor evidence="1 7">
        <name>Mg(2+)</name>
        <dbReference type="ChEBI" id="CHEBI:18420"/>
    </cofactor>
</comment>
<evidence type="ECO:0000256" key="3">
    <source>
        <dbReference type="ARBA" id="ARBA00007131"/>
    </source>
</evidence>
<dbReference type="Gene3D" id="3.40.50.920">
    <property type="match status" value="1"/>
</dbReference>
<gene>
    <name evidence="10" type="ORF">SAMN04490220_5535</name>
</gene>
<evidence type="ECO:0000259" key="9">
    <source>
        <dbReference type="SMART" id="SM00861"/>
    </source>
</evidence>
<evidence type="ECO:0000256" key="8">
    <source>
        <dbReference type="SAM" id="MobiDB-lite"/>
    </source>
</evidence>
<feature type="region of interest" description="Disordered" evidence="8">
    <location>
        <begin position="390"/>
        <end position="412"/>
    </location>
</feature>
<evidence type="ECO:0000256" key="5">
    <source>
        <dbReference type="ARBA" id="ARBA00023052"/>
    </source>
</evidence>
<dbReference type="Pfam" id="PF22613">
    <property type="entry name" value="Transketolase_C_1"/>
    <property type="match status" value="1"/>
</dbReference>
<feature type="binding site" evidence="7">
    <location>
        <position position="198"/>
    </location>
    <ligand>
        <name>Mg(2+)</name>
        <dbReference type="ChEBI" id="CHEBI:18420"/>
    </ligand>
</feature>
<dbReference type="EMBL" id="FNTL01000004">
    <property type="protein sequence ID" value="SED78318.1"/>
    <property type="molecule type" value="Genomic_DNA"/>
</dbReference>
<dbReference type="GO" id="GO:0004739">
    <property type="term" value="F:pyruvate dehydrogenase (acetyl-transferring) activity"/>
    <property type="evidence" value="ECO:0007669"/>
    <property type="project" value="UniProtKB-EC"/>
</dbReference>
<dbReference type="RefSeq" id="WP_073366892.1">
    <property type="nucleotide sequence ID" value="NZ_FNTL01000004.1"/>
</dbReference>
<dbReference type="SUPFAM" id="SSF52518">
    <property type="entry name" value="Thiamin diphosphate-binding fold (THDP-binding)"/>
    <property type="match status" value="2"/>
</dbReference>
<dbReference type="InterPro" id="IPR055152">
    <property type="entry name" value="Transketolase-like_C_2"/>
</dbReference>